<proteinExistence type="predicted"/>
<evidence type="ECO:0000313" key="1">
    <source>
        <dbReference type="EMBL" id="MPC69528.1"/>
    </source>
</evidence>
<evidence type="ECO:0000313" key="2">
    <source>
        <dbReference type="Proteomes" id="UP000324222"/>
    </source>
</evidence>
<dbReference type="AlphaFoldDB" id="A0A5B7HLE0"/>
<reference evidence="1 2" key="1">
    <citation type="submission" date="2019-05" db="EMBL/GenBank/DDBJ databases">
        <title>Another draft genome of Portunus trituberculatus and its Hox gene families provides insights of decapod evolution.</title>
        <authorList>
            <person name="Jeong J.-H."/>
            <person name="Song I."/>
            <person name="Kim S."/>
            <person name="Choi T."/>
            <person name="Kim D."/>
            <person name="Ryu S."/>
            <person name="Kim W."/>
        </authorList>
    </citation>
    <scope>NUCLEOTIDE SEQUENCE [LARGE SCALE GENOMIC DNA]</scope>
    <source>
        <tissue evidence="1">Muscle</tissue>
    </source>
</reference>
<sequence>MFPLTAANSFAVNRFSVVSRGNTDQSNNKVLRSNDGRVYIAGLFAGIRYSARHLDSQQLEPPHRETVLCRIRCENISLRETAKHRPPPGVLVRHWCLDYDLRSFEVK</sequence>
<name>A0A5B7HLE0_PORTR</name>
<accession>A0A5B7HLE0</accession>
<gene>
    <name evidence="1" type="ORF">E2C01_063754</name>
</gene>
<comment type="caution">
    <text evidence="1">The sequence shown here is derived from an EMBL/GenBank/DDBJ whole genome shotgun (WGS) entry which is preliminary data.</text>
</comment>
<protein>
    <submittedName>
        <fullName evidence="1">Uncharacterized protein</fullName>
    </submittedName>
</protein>
<dbReference type="Proteomes" id="UP000324222">
    <property type="component" value="Unassembled WGS sequence"/>
</dbReference>
<organism evidence="1 2">
    <name type="scientific">Portunus trituberculatus</name>
    <name type="common">Swimming crab</name>
    <name type="synonym">Neptunus trituberculatus</name>
    <dbReference type="NCBI Taxonomy" id="210409"/>
    <lineage>
        <taxon>Eukaryota</taxon>
        <taxon>Metazoa</taxon>
        <taxon>Ecdysozoa</taxon>
        <taxon>Arthropoda</taxon>
        <taxon>Crustacea</taxon>
        <taxon>Multicrustacea</taxon>
        <taxon>Malacostraca</taxon>
        <taxon>Eumalacostraca</taxon>
        <taxon>Eucarida</taxon>
        <taxon>Decapoda</taxon>
        <taxon>Pleocyemata</taxon>
        <taxon>Brachyura</taxon>
        <taxon>Eubrachyura</taxon>
        <taxon>Portunoidea</taxon>
        <taxon>Portunidae</taxon>
        <taxon>Portuninae</taxon>
        <taxon>Portunus</taxon>
    </lineage>
</organism>
<keyword evidence="2" id="KW-1185">Reference proteome</keyword>
<dbReference type="EMBL" id="VSRR010029575">
    <property type="protein sequence ID" value="MPC69528.1"/>
    <property type="molecule type" value="Genomic_DNA"/>
</dbReference>